<dbReference type="Proteomes" id="UP000251123">
    <property type="component" value="Unassembled WGS sequence"/>
</dbReference>
<protein>
    <submittedName>
        <fullName evidence="2">Protein of uncharacterized function (DUF2635)</fullName>
    </submittedName>
</protein>
<gene>
    <name evidence="2" type="ORF">NCTC9601_06127</name>
</gene>
<feature type="region of interest" description="Disordered" evidence="1">
    <location>
        <begin position="1"/>
        <end position="33"/>
    </location>
</feature>
<evidence type="ECO:0000313" key="3">
    <source>
        <dbReference type="Proteomes" id="UP000251123"/>
    </source>
</evidence>
<organism evidence="2 3">
    <name type="scientific">Klebsiella pneumoniae</name>
    <dbReference type="NCBI Taxonomy" id="573"/>
    <lineage>
        <taxon>Bacteria</taxon>
        <taxon>Pseudomonadati</taxon>
        <taxon>Pseudomonadota</taxon>
        <taxon>Gammaproteobacteria</taxon>
        <taxon>Enterobacterales</taxon>
        <taxon>Enterobacteriaceae</taxon>
        <taxon>Klebsiella/Raoultella group</taxon>
        <taxon>Klebsiella</taxon>
        <taxon>Klebsiella pneumoniae complex</taxon>
    </lineage>
</organism>
<name>A0A2X3D252_KLEPN</name>
<reference evidence="2 3" key="1">
    <citation type="submission" date="2018-06" db="EMBL/GenBank/DDBJ databases">
        <authorList>
            <consortium name="Pathogen Informatics"/>
            <person name="Doyle S."/>
        </authorList>
    </citation>
    <scope>NUCLEOTIDE SEQUENCE [LARGE SCALE GENOMIC DNA]</scope>
    <source>
        <strain evidence="2 3">NCTC9601</strain>
    </source>
</reference>
<dbReference type="InterPro" id="IPR024400">
    <property type="entry name" value="DUF2635"/>
</dbReference>
<dbReference type="Pfam" id="PF10948">
    <property type="entry name" value="DUF2635"/>
    <property type="match status" value="1"/>
</dbReference>
<evidence type="ECO:0000313" key="2">
    <source>
        <dbReference type="EMBL" id="SQC19677.1"/>
    </source>
</evidence>
<accession>A0A2X3D252</accession>
<proteinExistence type="predicted"/>
<dbReference type="AlphaFoldDB" id="A0A2X3D252"/>
<sequence>MKKHIKPAREGLKVRKASGEHLSPDGENLPMSSWWHRREAEGDVVISTIPVETAKTPAVKEK</sequence>
<dbReference type="EMBL" id="UASN01000022">
    <property type="protein sequence ID" value="SQC19677.1"/>
    <property type="molecule type" value="Genomic_DNA"/>
</dbReference>
<feature type="compositionally biased region" description="Basic and acidic residues" evidence="1">
    <location>
        <begin position="7"/>
        <end position="24"/>
    </location>
</feature>
<evidence type="ECO:0000256" key="1">
    <source>
        <dbReference type="SAM" id="MobiDB-lite"/>
    </source>
</evidence>